<sequence>MNKLYSQCICILLVALLFSCEKKIKNESAPVQIAFIADAHFQDIYAHFEDANYKGIENPKTGNFVNIRTMQAQLQSTRIFNENYFAFIEALDDIVARGIKYVALPGDFSDDGQPVHVKGLRKILDRYSKKHGILFFATTGNHDPVKPFTQEAGKTDFLGVGGQEQIITSSVKNLKDTAEGQLKPIITSEIKKWGYKDILNEMSSFGFYPQKEYVYWETPFSKYGYGEYSFEKAEEASHLNKRTYQIDAYNAHPDASYLVEPTEGVWLLAIDANVYVPNKELTEKTTNSKDFSGASIGYNNVLLQKTHLITWVKKVAAQAKEKGKVLIAFSHYPMVEFNDDASEEMKAFFGENKMQLHRVPKEDVAEVFADAGIQIHFGGHMHINDTGVQTSKNGNTIFNIQTPSLAAYAPGYKVLTILSETDFDVETVIINKAKNFNSLFPLYEQEYAYLSETDSSTIWNKDILTTENYKDFTKFHLKELVRLRFLPSDWPKKFADSFLTASGKDLLLKNSTSPELLNAHLLANNLTLEAFEMWTGFDMVNDFYKLRSADQLAFTDIGENRLKAYQFICEELKDITDEKLKLWLRIFEKSRKGAPSNHFRIDLEADSIKNITP</sequence>
<dbReference type="RefSeq" id="WP_133968750.1">
    <property type="nucleotide sequence ID" value="NZ_SORL01000011.1"/>
</dbReference>
<evidence type="ECO:0000259" key="1">
    <source>
        <dbReference type="Pfam" id="PF00149"/>
    </source>
</evidence>
<evidence type="ECO:0000313" key="2">
    <source>
        <dbReference type="EMBL" id="TDY60683.1"/>
    </source>
</evidence>
<dbReference type="GO" id="GO:0016787">
    <property type="term" value="F:hydrolase activity"/>
    <property type="evidence" value="ECO:0007669"/>
    <property type="project" value="InterPro"/>
</dbReference>
<dbReference type="PROSITE" id="PS51257">
    <property type="entry name" value="PROKAR_LIPOPROTEIN"/>
    <property type="match status" value="1"/>
</dbReference>
<reference evidence="2 3" key="1">
    <citation type="submission" date="2019-03" db="EMBL/GenBank/DDBJ databases">
        <title>Genomic Encyclopedia of Type Strains, Phase III (KMG-III): the genomes of soil and plant-associated and newly described type strains.</title>
        <authorList>
            <person name="Whitman W."/>
        </authorList>
    </citation>
    <scope>NUCLEOTIDE SEQUENCE [LARGE SCALE GENOMIC DNA]</scope>
    <source>
        <strain evidence="2 3">CECT 8301</strain>
    </source>
</reference>
<dbReference type="Proteomes" id="UP000294824">
    <property type="component" value="Unassembled WGS sequence"/>
</dbReference>
<accession>A0A4R8M5U1</accession>
<name>A0A4R8M5U1_9FLAO</name>
<protein>
    <submittedName>
        <fullName evidence="2">Calcineurin-like phosphoesterase family protein</fullName>
    </submittedName>
</protein>
<dbReference type="SUPFAM" id="SSF56300">
    <property type="entry name" value="Metallo-dependent phosphatases"/>
    <property type="match status" value="1"/>
</dbReference>
<proteinExistence type="predicted"/>
<gene>
    <name evidence="2" type="ORF">DFQ06_3266</name>
</gene>
<comment type="caution">
    <text evidence="2">The sequence shown here is derived from an EMBL/GenBank/DDBJ whole genome shotgun (WGS) entry which is preliminary data.</text>
</comment>
<dbReference type="InterPro" id="IPR029052">
    <property type="entry name" value="Metallo-depent_PP-like"/>
</dbReference>
<dbReference type="InterPro" id="IPR004843">
    <property type="entry name" value="Calcineurin-like_PHP"/>
</dbReference>
<organism evidence="2 3">
    <name type="scientific">Algibacter lectus</name>
    <dbReference type="NCBI Taxonomy" id="221126"/>
    <lineage>
        <taxon>Bacteria</taxon>
        <taxon>Pseudomonadati</taxon>
        <taxon>Bacteroidota</taxon>
        <taxon>Flavobacteriia</taxon>
        <taxon>Flavobacteriales</taxon>
        <taxon>Flavobacteriaceae</taxon>
        <taxon>Algibacter</taxon>
    </lineage>
</organism>
<dbReference type="Pfam" id="PF00149">
    <property type="entry name" value="Metallophos"/>
    <property type="match status" value="1"/>
</dbReference>
<dbReference type="Gene3D" id="3.60.21.10">
    <property type="match status" value="2"/>
</dbReference>
<feature type="domain" description="Calcineurin-like phosphoesterase" evidence="1">
    <location>
        <begin position="33"/>
        <end position="383"/>
    </location>
</feature>
<keyword evidence="3" id="KW-1185">Reference proteome</keyword>
<dbReference type="EMBL" id="SORL01000011">
    <property type="protein sequence ID" value="TDY60683.1"/>
    <property type="molecule type" value="Genomic_DNA"/>
</dbReference>
<evidence type="ECO:0000313" key="3">
    <source>
        <dbReference type="Proteomes" id="UP000294824"/>
    </source>
</evidence>
<dbReference type="AlphaFoldDB" id="A0A4R8M5U1"/>